<accession>A0A1E5D8K0</accession>
<keyword evidence="5" id="KW-0235">DNA replication</keyword>
<organism evidence="9 10">
    <name type="scientific">Vibrio genomosp. F6 str. FF-238</name>
    <dbReference type="NCBI Taxonomy" id="1191298"/>
    <lineage>
        <taxon>Bacteria</taxon>
        <taxon>Pseudomonadati</taxon>
        <taxon>Pseudomonadota</taxon>
        <taxon>Gammaproteobacteria</taxon>
        <taxon>Vibrionales</taxon>
        <taxon>Vibrionaceae</taxon>
        <taxon>Vibrio</taxon>
    </lineage>
</organism>
<evidence type="ECO:0000256" key="1">
    <source>
        <dbReference type="ARBA" id="ARBA00012417"/>
    </source>
</evidence>
<name>A0A1E5D8K0_9VIBR</name>
<dbReference type="EMBL" id="AJYW02000014">
    <property type="protein sequence ID" value="OEE80043.1"/>
    <property type="molecule type" value="Genomic_DNA"/>
</dbReference>
<feature type="domain" description="DNA polymerase III delta subunit C-terminal" evidence="8">
    <location>
        <begin position="216"/>
        <end position="316"/>
    </location>
</feature>
<dbReference type="GO" id="GO:0003887">
    <property type="term" value="F:DNA-directed DNA polymerase activity"/>
    <property type="evidence" value="ECO:0007669"/>
    <property type="project" value="UniProtKB-KW"/>
</dbReference>
<dbReference type="GO" id="GO:0003677">
    <property type="term" value="F:DNA binding"/>
    <property type="evidence" value="ECO:0007669"/>
    <property type="project" value="InterPro"/>
</dbReference>
<dbReference type="AlphaFoldDB" id="A0A1E5D8K0"/>
<dbReference type="Gene3D" id="3.40.50.300">
    <property type="entry name" value="P-loop containing nucleotide triphosphate hydrolases"/>
    <property type="match status" value="1"/>
</dbReference>
<evidence type="ECO:0000256" key="2">
    <source>
        <dbReference type="ARBA" id="ARBA00014363"/>
    </source>
</evidence>
<dbReference type="PANTHER" id="PTHR11669:SF8">
    <property type="entry name" value="DNA POLYMERASE III SUBUNIT DELTA"/>
    <property type="match status" value="1"/>
</dbReference>
<protein>
    <recommendedName>
        <fullName evidence="2">DNA polymerase III subunit delta'</fullName>
        <ecNumber evidence="1">2.7.7.7</ecNumber>
    </recommendedName>
</protein>
<dbReference type="Proteomes" id="UP000094165">
    <property type="component" value="Unassembled WGS sequence"/>
</dbReference>
<evidence type="ECO:0000256" key="5">
    <source>
        <dbReference type="ARBA" id="ARBA00022705"/>
    </source>
</evidence>
<evidence type="ECO:0000313" key="10">
    <source>
        <dbReference type="Proteomes" id="UP000094165"/>
    </source>
</evidence>
<dbReference type="NCBIfam" id="TIGR00678">
    <property type="entry name" value="holB"/>
    <property type="match status" value="1"/>
</dbReference>
<dbReference type="PANTHER" id="PTHR11669">
    <property type="entry name" value="REPLICATION FACTOR C / DNA POLYMERASE III GAMMA-TAU SUBUNIT"/>
    <property type="match status" value="1"/>
</dbReference>
<keyword evidence="4" id="KW-0548">Nucleotidyltransferase</keyword>
<keyword evidence="10" id="KW-1185">Reference proteome</keyword>
<keyword evidence="3" id="KW-0808">Transferase</keyword>
<comment type="caution">
    <text evidence="9">The sequence shown here is derived from an EMBL/GenBank/DDBJ whole genome shotgun (WGS) entry which is preliminary data.</text>
</comment>
<sequence>MSTLYPWLQPTWEQLKDKLDNQRLSGSMLISASNGVGILQLLEHFSAALMCSNYASEACGFCHSCELIKSGSHPDLHWIKPEKEGKSITVDQIRQCNHIAQQSSQLNGTRLIIVTPAEAMNESASNALLKTLEEPADNCVFLLVTENAHKLLPTIISRCQQMQIVLPSSADLTDWVGQQTSNEIPNYVASLNHHAPLKTLEFVNENGVESYRGVESAFITFIDGKSTDVYELWSALESDTLTKLSWIWYLLSDTQKAHFGINSRDLLPGSDALAKLLTYEASYQLSHLLKDLMDQLSNHTGLNTELMVINWLLKLQEASCS</sequence>
<dbReference type="InterPro" id="IPR027417">
    <property type="entry name" value="P-loop_NTPase"/>
</dbReference>
<evidence type="ECO:0000256" key="3">
    <source>
        <dbReference type="ARBA" id="ARBA00022679"/>
    </source>
</evidence>
<keyword evidence="6" id="KW-0239">DNA-directed DNA polymerase</keyword>
<comment type="catalytic activity">
    <reaction evidence="7">
        <text>DNA(n) + a 2'-deoxyribonucleoside 5'-triphosphate = DNA(n+1) + diphosphate</text>
        <dbReference type="Rhea" id="RHEA:22508"/>
        <dbReference type="Rhea" id="RHEA-COMP:17339"/>
        <dbReference type="Rhea" id="RHEA-COMP:17340"/>
        <dbReference type="ChEBI" id="CHEBI:33019"/>
        <dbReference type="ChEBI" id="CHEBI:61560"/>
        <dbReference type="ChEBI" id="CHEBI:173112"/>
        <dbReference type="EC" id="2.7.7.7"/>
    </reaction>
</comment>
<evidence type="ECO:0000259" key="8">
    <source>
        <dbReference type="Pfam" id="PF09115"/>
    </source>
</evidence>
<dbReference type="InterPro" id="IPR015199">
    <property type="entry name" value="DNA_pol_III_delta_C"/>
</dbReference>
<dbReference type="Pfam" id="PF13177">
    <property type="entry name" value="DNA_pol3_delta2"/>
    <property type="match status" value="1"/>
</dbReference>
<dbReference type="SUPFAM" id="SSF52540">
    <property type="entry name" value="P-loop containing nucleoside triphosphate hydrolases"/>
    <property type="match status" value="1"/>
</dbReference>
<evidence type="ECO:0000256" key="4">
    <source>
        <dbReference type="ARBA" id="ARBA00022695"/>
    </source>
</evidence>
<dbReference type="Gene3D" id="1.20.272.10">
    <property type="match status" value="1"/>
</dbReference>
<dbReference type="GO" id="GO:0008408">
    <property type="term" value="F:3'-5' exonuclease activity"/>
    <property type="evidence" value="ECO:0007669"/>
    <property type="project" value="InterPro"/>
</dbReference>
<dbReference type="Pfam" id="PF09115">
    <property type="entry name" value="DNApol3-delta_C"/>
    <property type="match status" value="1"/>
</dbReference>
<dbReference type="GO" id="GO:0006261">
    <property type="term" value="P:DNA-templated DNA replication"/>
    <property type="evidence" value="ECO:0007669"/>
    <property type="project" value="TreeGrafter"/>
</dbReference>
<dbReference type="InterPro" id="IPR050238">
    <property type="entry name" value="DNA_Rep/Repair_Clamp_Loader"/>
</dbReference>
<dbReference type="InterPro" id="IPR004622">
    <property type="entry name" value="DNA_pol_HolB"/>
</dbReference>
<dbReference type="EC" id="2.7.7.7" evidence="1"/>
<dbReference type="SUPFAM" id="SSF48019">
    <property type="entry name" value="post-AAA+ oligomerization domain-like"/>
    <property type="match status" value="1"/>
</dbReference>
<dbReference type="GO" id="GO:0009360">
    <property type="term" value="C:DNA polymerase III complex"/>
    <property type="evidence" value="ECO:0007669"/>
    <property type="project" value="InterPro"/>
</dbReference>
<gene>
    <name evidence="9" type="ORF">A130_10830</name>
</gene>
<dbReference type="InterPro" id="IPR008921">
    <property type="entry name" value="DNA_pol3_clamp-load_cplx_C"/>
</dbReference>
<dbReference type="NCBIfam" id="NF004759">
    <property type="entry name" value="PRK06090.1"/>
    <property type="match status" value="1"/>
</dbReference>
<evidence type="ECO:0000256" key="6">
    <source>
        <dbReference type="ARBA" id="ARBA00022932"/>
    </source>
</evidence>
<evidence type="ECO:0000256" key="7">
    <source>
        <dbReference type="ARBA" id="ARBA00049244"/>
    </source>
</evidence>
<evidence type="ECO:0000313" key="9">
    <source>
        <dbReference type="EMBL" id="OEE80043.1"/>
    </source>
</evidence>
<dbReference type="RefSeq" id="WP_017053919.1">
    <property type="nucleotide sequence ID" value="NZ_AJYW02000014.1"/>
</dbReference>
<reference evidence="9 10" key="1">
    <citation type="journal article" date="2012" name="Science">
        <title>Ecological populations of bacteria act as socially cohesive units of antibiotic production and resistance.</title>
        <authorList>
            <person name="Cordero O.X."/>
            <person name="Wildschutte H."/>
            <person name="Kirkup B."/>
            <person name="Proehl S."/>
            <person name="Ngo L."/>
            <person name="Hussain F."/>
            <person name="Le Roux F."/>
            <person name="Mincer T."/>
            <person name="Polz M.F."/>
        </authorList>
    </citation>
    <scope>NUCLEOTIDE SEQUENCE [LARGE SCALE GENOMIC DNA]</scope>
    <source>
        <strain evidence="9 10">FF-238</strain>
    </source>
</reference>
<proteinExistence type="predicted"/>